<evidence type="ECO:0000313" key="1">
    <source>
        <dbReference type="EMBL" id="MBW83826.1"/>
    </source>
</evidence>
<accession>A0A2P2IRL2</accession>
<proteinExistence type="predicted"/>
<name>A0A2P2IRL2_RHIMU</name>
<protein>
    <submittedName>
        <fullName evidence="1">Uncharacterized protein LOC105634886</fullName>
    </submittedName>
</protein>
<dbReference type="EMBL" id="GGEC01003343">
    <property type="protein sequence ID" value="MBW83826.1"/>
    <property type="molecule type" value="Transcribed_RNA"/>
</dbReference>
<dbReference type="AlphaFoldDB" id="A0A2P2IRL2"/>
<reference evidence="1" key="1">
    <citation type="submission" date="2018-02" db="EMBL/GenBank/DDBJ databases">
        <title>Rhizophora mucronata_Transcriptome.</title>
        <authorList>
            <person name="Meera S.P."/>
            <person name="Sreeshan A."/>
            <person name="Augustine A."/>
        </authorList>
    </citation>
    <scope>NUCLEOTIDE SEQUENCE</scope>
    <source>
        <tissue evidence="1">Leaf</tissue>
    </source>
</reference>
<organism evidence="1">
    <name type="scientific">Rhizophora mucronata</name>
    <name type="common">Asiatic mangrove</name>
    <dbReference type="NCBI Taxonomy" id="61149"/>
    <lineage>
        <taxon>Eukaryota</taxon>
        <taxon>Viridiplantae</taxon>
        <taxon>Streptophyta</taxon>
        <taxon>Embryophyta</taxon>
        <taxon>Tracheophyta</taxon>
        <taxon>Spermatophyta</taxon>
        <taxon>Magnoliopsida</taxon>
        <taxon>eudicotyledons</taxon>
        <taxon>Gunneridae</taxon>
        <taxon>Pentapetalae</taxon>
        <taxon>rosids</taxon>
        <taxon>fabids</taxon>
        <taxon>Malpighiales</taxon>
        <taxon>Rhizophoraceae</taxon>
        <taxon>Rhizophora</taxon>
    </lineage>
</organism>
<sequence>MQWENSWICFAAGDCMFWGAILVTNRVFKSFILYINKSLDLSTWPPTRILDLSSRSGHLKLSATLGRQVSIEQCKRELTLADRLNRCLKSLVLT</sequence>